<keyword evidence="3" id="KW-1185">Reference proteome</keyword>
<reference evidence="2" key="2">
    <citation type="journal article" date="2023" name="Plants (Basel)">
        <title>Annotation of the Turnera subulata (Passifloraceae) Draft Genome Reveals the S-Locus Evolved after the Divergence of Turneroideae from Passifloroideae in a Stepwise Manner.</title>
        <authorList>
            <person name="Henning P.M."/>
            <person name="Roalson E.H."/>
            <person name="Mir W."/>
            <person name="McCubbin A.G."/>
            <person name="Shore J.S."/>
        </authorList>
    </citation>
    <scope>NUCLEOTIDE SEQUENCE</scope>
    <source>
        <strain evidence="2">F60SS</strain>
    </source>
</reference>
<sequence length="120" mass="13059">MQSCSTQSGAFSLVAVVRWSHSKGELSETRAAAHYPGLVPTLLSRLRNQFPPFPSLPALLAFLAVLMSLVGHYGGRTTHHAGVVTSLALDGTFLELKSSLDDLWFSRNVVLLARKEQPDL</sequence>
<organism evidence="2 3">
    <name type="scientific">Turnera subulata</name>
    <dbReference type="NCBI Taxonomy" id="218843"/>
    <lineage>
        <taxon>Eukaryota</taxon>
        <taxon>Viridiplantae</taxon>
        <taxon>Streptophyta</taxon>
        <taxon>Embryophyta</taxon>
        <taxon>Tracheophyta</taxon>
        <taxon>Spermatophyta</taxon>
        <taxon>Magnoliopsida</taxon>
        <taxon>eudicotyledons</taxon>
        <taxon>Gunneridae</taxon>
        <taxon>Pentapetalae</taxon>
        <taxon>rosids</taxon>
        <taxon>fabids</taxon>
        <taxon>Malpighiales</taxon>
        <taxon>Passifloraceae</taxon>
        <taxon>Turnera</taxon>
    </lineage>
</organism>
<dbReference type="Proteomes" id="UP001141552">
    <property type="component" value="Unassembled WGS sequence"/>
</dbReference>
<evidence type="ECO:0000256" key="1">
    <source>
        <dbReference type="SAM" id="Phobius"/>
    </source>
</evidence>
<keyword evidence="1" id="KW-0812">Transmembrane</keyword>
<proteinExistence type="predicted"/>
<keyword evidence="1" id="KW-1133">Transmembrane helix</keyword>
<comment type="caution">
    <text evidence="2">The sequence shown here is derived from an EMBL/GenBank/DDBJ whole genome shotgun (WGS) entry which is preliminary data.</text>
</comment>
<protein>
    <submittedName>
        <fullName evidence="2">Uncharacterized protein</fullName>
    </submittedName>
</protein>
<gene>
    <name evidence="2" type="ORF">Tsubulata_004001</name>
</gene>
<evidence type="ECO:0000313" key="2">
    <source>
        <dbReference type="EMBL" id="KAJ4834014.1"/>
    </source>
</evidence>
<keyword evidence="1" id="KW-0472">Membrane</keyword>
<feature type="transmembrane region" description="Helical" evidence="1">
    <location>
        <begin position="53"/>
        <end position="70"/>
    </location>
</feature>
<reference evidence="2" key="1">
    <citation type="submission" date="2022-02" db="EMBL/GenBank/DDBJ databases">
        <authorList>
            <person name="Henning P.M."/>
            <person name="McCubbin A.G."/>
            <person name="Shore J.S."/>
        </authorList>
    </citation>
    <scope>NUCLEOTIDE SEQUENCE</scope>
    <source>
        <strain evidence="2">F60SS</strain>
        <tissue evidence="2">Leaves</tissue>
    </source>
</reference>
<name>A0A9Q0JA81_9ROSI</name>
<dbReference type="EMBL" id="JAKUCV010004798">
    <property type="protein sequence ID" value="KAJ4834014.1"/>
    <property type="molecule type" value="Genomic_DNA"/>
</dbReference>
<evidence type="ECO:0000313" key="3">
    <source>
        <dbReference type="Proteomes" id="UP001141552"/>
    </source>
</evidence>
<accession>A0A9Q0JA81</accession>
<dbReference type="AlphaFoldDB" id="A0A9Q0JA81"/>